<protein>
    <recommendedName>
        <fullName evidence="2">Lipoprotein</fullName>
    </recommendedName>
</protein>
<organism evidence="1">
    <name type="scientific">hydrothermal vent metagenome</name>
    <dbReference type="NCBI Taxonomy" id="652676"/>
    <lineage>
        <taxon>unclassified sequences</taxon>
        <taxon>metagenomes</taxon>
        <taxon>ecological metagenomes</taxon>
    </lineage>
</organism>
<evidence type="ECO:0008006" key="2">
    <source>
        <dbReference type="Google" id="ProtNLM"/>
    </source>
</evidence>
<dbReference type="AlphaFoldDB" id="A0A160TIT8"/>
<dbReference type="EMBL" id="CZQE01000048">
    <property type="protein sequence ID" value="CUS43414.1"/>
    <property type="molecule type" value="Genomic_DNA"/>
</dbReference>
<sequence length="120" mass="13953">MSPFKLSVAGLALAAGFGLSGCATDGYGYGGISAGYSDWDPYYGGYRADPYWGWYGDYYYPGTGYYVYDRNNHRHRWNDGQRGYWQGRSQNWHRDRRDIRPVWRDYGVTRGQHRGGGRRR</sequence>
<name>A0A160TIT8_9ZZZZ</name>
<reference evidence="1" key="1">
    <citation type="submission" date="2015-10" db="EMBL/GenBank/DDBJ databases">
        <authorList>
            <person name="Gilbert D.G."/>
        </authorList>
    </citation>
    <scope>NUCLEOTIDE SEQUENCE</scope>
</reference>
<dbReference type="PROSITE" id="PS51257">
    <property type="entry name" value="PROKAR_LIPOPROTEIN"/>
    <property type="match status" value="1"/>
</dbReference>
<proteinExistence type="predicted"/>
<gene>
    <name evidence="1" type="ORF">MGWOODY_Smn3159</name>
</gene>
<evidence type="ECO:0000313" key="1">
    <source>
        <dbReference type="EMBL" id="CUS43414.1"/>
    </source>
</evidence>
<accession>A0A160TIT8</accession>